<keyword evidence="11" id="KW-0819">tRNA processing</keyword>
<dbReference type="Pfam" id="PF01994">
    <property type="entry name" value="Trm56"/>
    <property type="match status" value="1"/>
</dbReference>
<evidence type="ECO:0000256" key="5">
    <source>
        <dbReference type="ARBA" id="ARBA00012624"/>
    </source>
</evidence>
<dbReference type="GO" id="GO:0106059">
    <property type="term" value="F:tRNA (cytidine(56)-2'-O)-methyltransferase activity"/>
    <property type="evidence" value="ECO:0007669"/>
    <property type="project" value="UniProtKB-EC"/>
</dbReference>
<dbReference type="EMBL" id="DQTV01000097">
    <property type="protein sequence ID" value="HIP57413.1"/>
    <property type="molecule type" value="Genomic_DNA"/>
</dbReference>
<evidence type="ECO:0000256" key="8">
    <source>
        <dbReference type="ARBA" id="ARBA00022603"/>
    </source>
</evidence>
<dbReference type="Proteomes" id="UP000605805">
    <property type="component" value="Unassembled WGS sequence"/>
</dbReference>
<comment type="similarity">
    <text evidence="3">Belongs to the aTrm56 family.</text>
</comment>
<comment type="subcellular location">
    <subcellularLocation>
        <location evidence="2">Cytoplasm</location>
    </subcellularLocation>
</comment>
<protein>
    <recommendedName>
        <fullName evidence="6">tRNA (cytidine(56)-2'-O)-methyltransferase</fullName>
        <ecNumber evidence="5">2.1.1.206</ecNumber>
    </recommendedName>
    <alternativeName>
        <fullName evidence="12">tRNA ribose 2'-O-methyltransferase aTrm56</fullName>
    </alternativeName>
</protein>
<comment type="subunit">
    <text evidence="4">Homodimer.</text>
</comment>
<name>A0A832Z3Z4_9CREN</name>
<organism evidence="14 15">
    <name type="scientific">Ignisphaera aggregans</name>
    <dbReference type="NCBI Taxonomy" id="334771"/>
    <lineage>
        <taxon>Archaea</taxon>
        <taxon>Thermoproteota</taxon>
        <taxon>Thermoprotei</taxon>
        <taxon>Desulfurococcales</taxon>
        <taxon>Desulfurococcaceae</taxon>
        <taxon>Ignisphaera</taxon>
    </lineage>
</organism>
<keyword evidence="10" id="KW-0949">S-adenosyl-L-methionine</keyword>
<dbReference type="EC" id="2.1.1.206" evidence="5"/>
<dbReference type="GO" id="GO:0002128">
    <property type="term" value="P:tRNA nucleoside ribose methylation"/>
    <property type="evidence" value="ECO:0007669"/>
    <property type="project" value="InterPro"/>
</dbReference>
<evidence type="ECO:0000313" key="15">
    <source>
        <dbReference type="Proteomes" id="UP000605805"/>
    </source>
</evidence>
<dbReference type="SUPFAM" id="SSF75217">
    <property type="entry name" value="alpha/beta knot"/>
    <property type="match status" value="1"/>
</dbReference>
<dbReference type="PANTHER" id="PTHR42197">
    <property type="entry name" value="TRNA (CYTIDINE(56)-2'-O)-METHYLTRANSFERASE"/>
    <property type="match status" value="1"/>
</dbReference>
<evidence type="ECO:0000256" key="10">
    <source>
        <dbReference type="ARBA" id="ARBA00022691"/>
    </source>
</evidence>
<dbReference type="PIRSF" id="PIRSF016123">
    <property type="entry name" value="UCP016123"/>
    <property type="match status" value="1"/>
</dbReference>
<dbReference type="GO" id="GO:0005737">
    <property type="term" value="C:cytoplasm"/>
    <property type="evidence" value="ECO:0007669"/>
    <property type="project" value="UniProtKB-SubCell"/>
</dbReference>
<evidence type="ECO:0000256" key="3">
    <source>
        <dbReference type="ARBA" id="ARBA00010324"/>
    </source>
</evidence>
<dbReference type="InterPro" id="IPR002845">
    <property type="entry name" value="tRNA_mtfrase_aTrm56"/>
</dbReference>
<evidence type="ECO:0000256" key="4">
    <source>
        <dbReference type="ARBA" id="ARBA00011738"/>
    </source>
</evidence>
<evidence type="ECO:0000256" key="7">
    <source>
        <dbReference type="ARBA" id="ARBA00022490"/>
    </source>
</evidence>
<proteinExistence type="inferred from homology"/>
<dbReference type="InterPro" id="IPR029028">
    <property type="entry name" value="Alpha/beta_knot_MTases"/>
</dbReference>
<comment type="caution">
    <text evidence="14">The sequence shown here is derived from an EMBL/GenBank/DDBJ whole genome shotgun (WGS) entry which is preliminary data.</text>
</comment>
<dbReference type="InterPro" id="IPR029026">
    <property type="entry name" value="tRNA_m1G_MTases_N"/>
</dbReference>
<reference evidence="14" key="1">
    <citation type="journal article" date="2020" name="ISME J.">
        <title>Gammaproteobacteria mediating utilization of methyl-, sulfur- and petroleum organic compounds in deep ocean hydrothermal plumes.</title>
        <authorList>
            <person name="Zhou Z."/>
            <person name="Liu Y."/>
            <person name="Pan J."/>
            <person name="Cron B.R."/>
            <person name="Toner B.M."/>
            <person name="Anantharaman K."/>
            <person name="Breier J.A."/>
            <person name="Dick G.J."/>
            <person name="Li M."/>
        </authorList>
    </citation>
    <scope>NUCLEOTIDE SEQUENCE</scope>
    <source>
        <strain evidence="14">SZUA-1435</strain>
    </source>
</reference>
<dbReference type="HAMAP" id="MF_00077">
    <property type="entry name" value="tRNA_methyltr_aTrm56"/>
    <property type="match status" value="1"/>
</dbReference>
<sequence>MQYCKTLPQDLTPPVFVLRLGHRPKRDKRVTTHVILVARAFGAQGVFIADVSDETLYNTVRKVVESWGGKYFSLVMGVSPLKIINEWKREGGCVVHLTMYGIPVDEVVDRIRKCSKILVIVGAEKVPRIYYEVADFNVSIGLQPHSEVAALAIFLDRLWSGRELGLCFPDAKMYIVPSERGK</sequence>
<evidence type="ECO:0000256" key="1">
    <source>
        <dbReference type="ARBA" id="ARBA00003959"/>
    </source>
</evidence>
<accession>A0A832Z3Z4</accession>
<keyword evidence="8 14" id="KW-0489">Methyltransferase</keyword>
<comment type="function">
    <text evidence="1">Specifically catalyzes the AdoMet-dependent 2'-O-ribose methylation of cytidine at position 56 in tRNAs.</text>
</comment>
<evidence type="ECO:0000256" key="12">
    <source>
        <dbReference type="ARBA" id="ARBA00029826"/>
    </source>
</evidence>
<keyword evidence="7" id="KW-0963">Cytoplasm</keyword>
<evidence type="ECO:0000256" key="9">
    <source>
        <dbReference type="ARBA" id="ARBA00022679"/>
    </source>
</evidence>
<dbReference type="PANTHER" id="PTHR42197:SF1">
    <property type="entry name" value="TRNA (CYTIDINE(56)-2'-O)-METHYLTRANSFERASE"/>
    <property type="match status" value="1"/>
</dbReference>
<evidence type="ECO:0000313" key="14">
    <source>
        <dbReference type="EMBL" id="HIP57413.1"/>
    </source>
</evidence>
<dbReference type="Gene3D" id="3.40.1280.10">
    <property type="match status" value="1"/>
</dbReference>
<evidence type="ECO:0000256" key="11">
    <source>
        <dbReference type="ARBA" id="ARBA00022694"/>
    </source>
</evidence>
<gene>
    <name evidence="14" type="ORF">EYH02_05035</name>
</gene>
<dbReference type="CDD" id="cd18083">
    <property type="entry name" value="aTrm56-like"/>
    <property type="match status" value="1"/>
</dbReference>
<evidence type="ECO:0000256" key="2">
    <source>
        <dbReference type="ARBA" id="ARBA00004496"/>
    </source>
</evidence>
<feature type="non-terminal residue" evidence="14">
    <location>
        <position position="182"/>
    </location>
</feature>
<evidence type="ECO:0000256" key="6">
    <source>
        <dbReference type="ARBA" id="ARBA00013709"/>
    </source>
</evidence>
<evidence type="ECO:0000256" key="13">
    <source>
        <dbReference type="ARBA" id="ARBA00047792"/>
    </source>
</evidence>
<comment type="catalytic activity">
    <reaction evidence="13">
        <text>cytidine(56) in tRNA + S-adenosyl-L-methionine = 2'-O-methylcytidine(56) in tRNA + S-adenosyl-L-homocysteine + H(+)</text>
        <dbReference type="Rhea" id="RHEA:42968"/>
        <dbReference type="Rhea" id="RHEA-COMP:10308"/>
        <dbReference type="Rhea" id="RHEA-COMP:10309"/>
        <dbReference type="ChEBI" id="CHEBI:15378"/>
        <dbReference type="ChEBI" id="CHEBI:57856"/>
        <dbReference type="ChEBI" id="CHEBI:59789"/>
        <dbReference type="ChEBI" id="CHEBI:74495"/>
        <dbReference type="ChEBI" id="CHEBI:82748"/>
        <dbReference type="EC" id="2.1.1.206"/>
    </reaction>
</comment>
<dbReference type="AlphaFoldDB" id="A0A832Z3Z4"/>
<keyword evidence="9 14" id="KW-0808">Transferase</keyword>